<sequence length="317" mass="36021">MGDYPHEELAVSAAVAAGARRRRRREIEWPTFLALAGCYAVWAAAIWWHASLTLWLAAPLAAYCVALQSSLRHEALHGHPTRSLAINEALVFPPLCLMIPYRRFRDTHLRHHHDSRLTDPYDDPESWYLAERDYRALPAPVRLLLKANTTLAGRLVLGPPLSVVGLVRHDIRAMRAGDRRIAAAWALHAAGAAPVLAWIELSGFGMLTYLLAVAWPGLALLMLRTFAEHRADPEVARRTAIIEASPMLAFLYLNNNLHYVHHQRPRVPWYQLPAVYRAERERFRAENGGYGFDGYADLARRYLLRCKEPVAHPFLRR</sequence>
<dbReference type="GO" id="GO:0006629">
    <property type="term" value="P:lipid metabolic process"/>
    <property type="evidence" value="ECO:0007669"/>
    <property type="project" value="InterPro"/>
</dbReference>
<proteinExistence type="predicted"/>
<reference evidence="3 4" key="1">
    <citation type="submission" date="2019-03" db="EMBL/GenBank/DDBJ databases">
        <title>Genomic Encyclopedia of Type Strains, Phase IV (KMG-IV): sequencing the most valuable type-strain genomes for metagenomic binning, comparative biology and taxonomic classification.</title>
        <authorList>
            <person name="Goeker M."/>
        </authorList>
    </citation>
    <scope>NUCLEOTIDE SEQUENCE [LARGE SCALE GENOMIC DNA]</scope>
    <source>
        <strain evidence="3 4">DSM 19345</strain>
    </source>
</reference>
<keyword evidence="4" id="KW-1185">Reference proteome</keyword>
<dbReference type="Pfam" id="PF00487">
    <property type="entry name" value="FA_desaturase"/>
    <property type="match status" value="1"/>
</dbReference>
<dbReference type="Proteomes" id="UP000295678">
    <property type="component" value="Unassembled WGS sequence"/>
</dbReference>
<keyword evidence="1" id="KW-0472">Membrane</keyword>
<organism evidence="3 4">
    <name type="scientific">Tepidamorphus gemmatus</name>
    <dbReference type="NCBI Taxonomy" id="747076"/>
    <lineage>
        <taxon>Bacteria</taxon>
        <taxon>Pseudomonadati</taxon>
        <taxon>Pseudomonadota</taxon>
        <taxon>Alphaproteobacteria</taxon>
        <taxon>Hyphomicrobiales</taxon>
        <taxon>Tepidamorphaceae</taxon>
        <taxon>Tepidamorphus</taxon>
    </lineage>
</organism>
<feature type="transmembrane region" description="Helical" evidence="1">
    <location>
        <begin position="181"/>
        <end position="199"/>
    </location>
</feature>
<dbReference type="AlphaFoldDB" id="A0A4R3M6W2"/>
<keyword evidence="1" id="KW-0812">Transmembrane</keyword>
<accession>A0A4R3M6W2</accession>
<protein>
    <submittedName>
        <fullName evidence="3">Fatty acid desaturase</fullName>
    </submittedName>
</protein>
<evidence type="ECO:0000313" key="3">
    <source>
        <dbReference type="EMBL" id="TCT09171.1"/>
    </source>
</evidence>
<evidence type="ECO:0000313" key="4">
    <source>
        <dbReference type="Proteomes" id="UP000295678"/>
    </source>
</evidence>
<name>A0A4R3M6W2_9HYPH</name>
<evidence type="ECO:0000259" key="2">
    <source>
        <dbReference type="Pfam" id="PF00487"/>
    </source>
</evidence>
<feature type="transmembrane region" description="Helical" evidence="1">
    <location>
        <begin position="205"/>
        <end position="223"/>
    </location>
</feature>
<feature type="transmembrane region" description="Helical" evidence="1">
    <location>
        <begin position="29"/>
        <end position="48"/>
    </location>
</feature>
<dbReference type="RefSeq" id="WP_132806890.1">
    <property type="nucleotide sequence ID" value="NZ_SMAK01000007.1"/>
</dbReference>
<feature type="domain" description="Fatty acid desaturase" evidence="2">
    <location>
        <begin position="53"/>
        <end position="290"/>
    </location>
</feature>
<evidence type="ECO:0000256" key="1">
    <source>
        <dbReference type="SAM" id="Phobius"/>
    </source>
</evidence>
<keyword evidence="1" id="KW-1133">Transmembrane helix</keyword>
<comment type="caution">
    <text evidence="3">The sequence shown here is derived from an EMBL/GenBank/DDBJ whole genome shotgun (WGS) entry which is preliminary data.</text>
</comment>
<dbReference type="EMBL" id="SMAK01000007">
    <property type="protein sequence ID" value="TCT09171.1"/>
    <property type="molecule type" value="Genomic_DNA"/>
</dbReference>
<dbReference type="OrthoDB" id="784276at2"/>
<dbReference type="InterPro" id="IPR005804">
    <property type="entry name" value="FA_desaturase_dom"/>
</dbReference>
<gene>
    <name evidence="3" type="ORF">EDC22_10717</name>
</gene>